<protein>
    <submittedName>
        <fullName evidence="2">Uncharacterized protein</fullName>
    </submittedName>
</protein>
<dbReference type="KEGG" id="ahm:TL08_20035"/>
<evidence type="ECO:0000313" key="2">
    <source>
        <dbReference type="EMBL" id="AOS64798.1"/>
    </source>
</evidence>
<organism evidence="2 3">
    <name type="scientific">Actinoalloteichus hymeniacidonis</name>
    <dbReference type="NCBI Taxonomy" id="340345"/>
    <lineage>
        <taxon>Bacteria</taxon>
        <taxon>Bacillati</taxon>
        <taxon>Actinomycetota</taxon>
        <taxon>Actinomycetes</taxon>
        <taxon>Pseudonocardiales</taxon>
        <taxon>Pseudonocardiaceae</taxon>
        <taxon>Actinoalloteichus</taxon>
    </lineage>
</organism>
<dbReference type="EMBL" id="CP014859">
    <property type="protein sequence ID" value="AOS64798.1"/>
    <property type="molecule type" value="Genomic_DNA"/>
</dbReference>
<reference evidence="3" key="1">
    <citation type="submission" date="2016-03" db="EMBL/GenBank/DDBJ databases">
        <title>Complete genome sequence of the type strain Actinoalloteichus hymeniacidonis DSM 45092.</title>
        <authorList>
            <person name="Schaffert L."/>
            <person name="Albersmeier A."/>
            <person name="Winkler A."/>
            <person name="Kalinowski J."/>
            <person name="Zotchev S."/>
            <person name="Ruckert C."/>
        </authorList>
    </citation>
    <scope>NUCLEOTIDE SEQUENCE [LARGE SCALE GENOMIC DNA]</scope>
    <source>
        <strain evidence="3">HPA177(T) (DSM 45092(T))</strain>
    </source>
</reference>
<feature type="region of interest" description="Disordered" evidence="1">
    <location>
        <begin position="178"/>
        <end position="211"/>
    </location>
</feature>
<dbReference type="AlphaFoldDB" id="A0AAC9MYW4"/>
<accession>A0AAC9MYW4</accession>
<evidence type="ECO:0000313" key="3">
    <source>
        <dbReference type="Proteomes" id="UP000095210"/>
    </source>
</evidence>
<sequence>MAGRMRNLPGRRVRCGANARMKVDVAADQPRLYRLPRERTSDHVAAPRSGPVVILLHVPPPPPRRNAVTPTLPQLLRFRGLVASIPLVPMQFDICFDVRSRCMPTMPCRSRRQASDSVGSAGCRSGTGFSATALPPPPSTEPGGRVACGGLASSQFATAWELRASEAVAMRPGRACGVECTDHQSSQPRAPVVEHQASAPDSANRNGAAAR</sequence>
<proteinExistence type="predicted"/>
<dbReference type="Proteomes" id="UP000095210">
    <property type="component" value="Chromosome"/>
</dbReference>
<gene>
    <name evidence="2" type="ORF">TL08_20035</name>
</gene>
<keyword evidence="3" id="KW-1185">Reference proteome</keyword>
<name>A0AAC9MYW4_9PSEU</name>
<evidence type="ECO:0000256" key="1">
    <source>
        <dbReference type="SAM" id="MobiDB-lite"/>
    </source>
</evidence>